<comment type="caution">
    <text evidence="1">The sequence shown here is derived from an EMBL/GenBank/DDBJ whole genome shotgun (WGS) entry which is preliminary data.</text>
</comment>
<sequence length="69" mass="8113">MYKDGNISTSSFSIAKDISCQNFVFLPLPTFHNRECWNHLSFSMPETMWRSFHHIEALSKVLEREIPIP</sequence>
<reference evidence="1 2" key="1">
    <citation type="submission" date="2024-08" db="EMBL/GenBank/DDBJ databases">
        <title>Insights into the chromosomal genome structure of Flemingia macrophylla.</title>
        <authorList>
            <person name="Ding Y."/>
            <person name="Zhao Y."/>
            <person name="Bi W."/>
            <person name="Wu M."/>
            <person name="Zhao G."/>
            <person name="Gong Y."/>
            <person name="Li W."/>
            <person name="Zhang P."/>
        </authorList>
    </citation>
    <scope>NUCLEOTIDE SEQUENCE [LARGE SCALE GENOMIC DNA]</scope>
    <source>
        <strain evidence="1">DYQJB</strain>
        <tissue evidence="1">Leaf</tissue>
    </source>
</reference>
<keyword evidence="2" id="KW-1185">Reference proteome</keyword>
<organism evidence="1 2">
    <name type="scientific">Flemingia macrophylla</name>
    <dbReference type="NCBI Taxonomy" id="520843"/>
    <lineage>
        <taxon>Eukaryota</taxon>
        <taxon>Viridiplantae</taxon>
        <taxon>Streptophyta</taxon>
        <taxon>Embryophyta</taxon>
        <taxon>Tracheophyta</taxon>
        <taxon>Spermatophyta</taxon>
        <taxon>Magnoliopsida</taxon>
        <taxon>eudicotyledons</taxon>
        <taxon>Gunneridae</taxon>
        <taxon>Pentapetalae</taxon>
        <taxon>rosids</taxon>
        <taxon>fabids</taxon>
        <taxon>Fabales</taxon>
        <taxon>Fabaceae</taxon>
        <taxon>Papilionoideae</taxon>
        <taxon>50 kb inversion clade</taxon>
        <taxon>NPAAA clade</taxon>
        <taxon>indigoferoid/millettioid clade</taxon>
        <taxon>Phaseoleae</taxon>
        <taxon>Flemingia</taxon>
    </lineage>
</organism>
<dbReference type="AlphaFoldDB" id="A0ABD1M5Q3"/>
<evidence type="ECO:0008006" key="3">
    <source>
        <dbReference type="Google" id="ProtNLM"/>
    </source>
</evidence>
<dbReference type="EMBL" id="JBGMDY010000006">
    <property type="protein sequence ID" value="KAL2330977.1"/>
    <property type="molecule type" value="Genomic_DNA"/>
</dbReference>
<name>A0ABD1M5Q3_9FABA</name>
<protein>
    <recommendedName>
        <fullName evidence="3">Maturase K</fullName>
    </recommendedName>
</protein>
<proteinExistence type="predicted"/>
<accession>A0ABD1M5Q3</accession>
<evidence type="ECO:0000313" key="2">
    <source>
        <dbReference type="Proteomes" id="UP001603857"/>
    </source>
</evidence>
<gene>
    <name evidence="1" type="ORF">Fmac_018558</name>
</gene>
<evidence type="ECO:0000313" key="1">
    <source>
        <dbReference type="EMBL" id="KAL2330977.1"/>
    </source>
</evidence>
<dbReference type="Proteomes" id="UP001603857">
    <property type="component" value="Unassembled WGS sequence"/>
</dbReference>